<reference evidence="2 3" key="1">
    <citation type="submission" date="2018-07" db="EMBL/GenBank/DDBJ databases">
        <title>Genomic Encyclopedia of Type Strains, Phase IV (KMG-IV): sequencing the most valuable type-strain genomes for metagenomic binning, comparative biology and taxonomic classification.</title>
        <authorList>
            <person name="Goeker M."/>
        </authorList>
    </citation>
    <scope>NUCLEOTIDE SEQUENCE [LARGE SCALE GENOMIC DNA]</scope>
    <source>
        <strain evidence="2 3">DSM 21634</strain>
    </source>
</reference>
<gene>
    <name evidence="2" type="ORF">DES41_110205</name>
</gene>
<evidence type="ECO:0000313" key="2">
    <source>
        <dbReference type="EMBL" id="RCW66840.1"/>
    </source>
</evidence>
<feature type="transmembrane region" description="Helical" evidence="1">
    <location>
        <begin position="27"/>
        <end position="48"/>
    </location>
</feature>
<proteinExistence type="predicted"/>
<keyword evidence="1" id="KW-1133">Transmembrane helix</keyword>
<evidence type="ECO:0000313" key="3">
    <source>
        <dbReference type="Proteomes" id="UP000252884"/>
    </source>
</evidence>
<name>A0A368XFT5_9BURK</name>
<accession>A0A368XFT5</accession>
<dbReference type="AlphaFoldDB" id="A0A368XFT5"/>
<keyword evidence="3" id="KW-1185">Reference proteome</keyword>
<keyword evidence="1" id="KW-0812">Transmembrane</keyword>
<keyword evidence="1" id="KW-0472">Membrane</keyword>
<dbReference type="RefSeq" id="WP_170168323.1">
    <property type="nucleotide sequence ID" value="NZ_QPJK01000010.1"/>
</dbReference>
<evidence type="ECO:0000256" key="1">
    <source>
        <dbReference type="SAM" id="Phobius"/>
    </source>
</evidence>
<dbReference type="Proteomes" id="UP000252884">
    <property type="component" value="Unassembled WGS sequence"/>
</dbReference>
<sequence>MSDSHASPNPHEVAAHEVDPVEAVVPMIPIVLPIVGGVMMFLLAFIAVSMA</sequence>
<organism evidence="2 3">
    <name type="scientific">Pseudorhodoferax soli</name>
    <dbReference type="NCBI Taxonomy" id="545864"/>
    <lineage>
        <taxon>Bacteria</taxon>
        <taxon>Pseudomonadati</taxon>
        <taxon>Pseudomonadota</taxon>
        <taxon>Betaproteobacteria</taxon>
        <taxon>Burkholderiales</taxon>
        <taxon>Comamonadaceae</taxon>
    </lineage>
</organism>
<dbReference type="EMBL" id="QPJK01000010">
    <property type="protein sequence ID" value="RCW66840.1"/>
    <property type="molecule type" value="Genomic_DNA"/>
</dbReference>
<comment type="caution">
    <text evidence="2">The sequence shown here is derived from an EMBL/GenBank/DDBJ whole genome shotgun (WGS) entry which is preliminary data.</text>
</comment>
<protein>
    <submittedName>
        <fullName evidence="2">Uncharacterized protein</fullName>
    </submittedName>
</protein>